<dbReference type="GO" id="GO:0004527">
    <property type="term" value="F:exonuclease activity"/>
    <property type="evidence" value="ECO:0007669"/>
    <property type="project" value="UniProtKB-KW"/>
</dbReference>
<dbReference type="Pfam" id="PF03372">
    <property type="entry name" value="Exo_endo_phos"/>
    <property type="match status" value="1"/>
</dbReference>
<accession>A0A7X1E2G6</accession>
<evidence type="ECO:0000256" key="6">
    <source>
        <dbReference type="ARBA" id="ARBA00022801"/>
    </source>
</evidence>
<organism evidence="11 12">
    <name type="scientific">Puniceicoccus vermicola</name>
    <dbReference type="NCBI Taxonomy" id="388746"/>
    <lineage>
        <taxon>Bacteria</taxon>
        <taxon>Pseudomonadati</taxon>
        <taxon>Verrucomicrobiota</taxon>
        <taxon>Opitutia</taxon>
        <taxon>Puniceicoccales</taxon>
        <taxon>Puniceicoccaceae</taxon>
        <taxon>Puniceicoccus</taxon>
    </lineage>
</organism>
<dbReference type="PANTHER" id="PTHR15822">
    <property type="entry name" value="TRAF AND TNF RECEPTOR-ASSOCIATED PROTEIN"/>
    <property type="match status" value="1"/>
</dbReference>
<dbReference type="InterPro" id="IPR005135">
    <property type="entry name" value="Endo/exonuclease/phosphatase"/>
</dbReference>
<keyword evidence="8" id="KW-0234">DNA repair</keyword>
<keyword evidence="7" id="KW-0460">Magnesium</keyword>
<evidence type="ECO:0000256" key="4">
    <source>
        <dbReference type="ARBA" id="ARBA00022723"/>
    </source>
</evidence>
<dbReference type="AlphaFoldDB" id="A0A7X1E2G6"/>
<name>A0A7X1E2G6_9BACT</name>
<reference evidence="11 12" key="1">
    <citation type="submission" date="2020-07" db="EMBL/GenBank/DDBJ databases">
        <authorList>
            <person name="Feng X."/>
        </authorList>
    </citation>
    <scope>NUCLEOTIDE SEQUENCE [LARGE SCALE GENOMIC DNA]</scope>
    <source>
        <strain evidence="11 12">JCM14086</strain>
    </source>
</reference>
<dbReference type="PANTHER" id="PTHR15822:SF4">
    <property type="entry name" value="TYROSYL-DNA PHOSPHODIESTERASE 2"/>
    <property type="match status" value="1"/>
</dbReference>
<keyword evidence="11" id="KW-0255">Endonuclease</keyword>
<dbReference type="GO" id="GO:0004519">
    <property type="term" value="F:endonuclease activity"/>
    <property type="evidence" value="ECO:0007669"/>
    <property type="project" value="UniProtKB-KW"/>
</dbReference>
<keyword evidence="4" id="KW-0479">Metal-binding</keyword>
<dbReference type="RefSeq" id="WP_185691203.1">
    <property type="nucleotide sequence ID" value="NZ_JACHVA010000019.1"/>
</dbReference>
<feature type="region of interest" description="Disordered" evidence="9">
    <location>
        <begin position="187"/>
        <end position="209"/>
    </location>
</feature>
<comment type="cofactor">
    <cofactor evidence="1">
        <name>Mn(2+)</name>
        <dbReference type="ChEBI" id="CHEBI:29035"/>
    </cofactor>
</comment>
<comment type="caution">
    <text evidence="11">The sequence shown here is derived from an EMBL/GenBank/DDBJ whole genome shotgun (WGS) entry which is preliminary data.</text>
</comment>
<dbReference type="GO" id="GO:0046872">
    <property type="term" value="F:metal ion binding"/>
    <property type="evidence" value="ECO:0007669"/>
    <property type="project" value="UniProtKB-KW"/>
</dbReference>
<evidence type="ECO:0000256" key="7">
    <source>
        <dbReference type="ARBA" id="ARBA00022842"/>
    </source>
</evidence>
<keyword evidence="3" id="KW-0540">Nuclease</keyword>
<dbReference type="Gene3D" id="3.60.10.10">
    <property type="entry name" value="Endonuclease/exonuclease/phosphatase"/>
    <property type="match status" value="1"/>
</dbReference>
<sequence length="264" mass="30438">MKFRLLSFNVQNRRTERTAHLRSRMAEIADLILAQKPDAVCLQEVLPEAYPYLLERIAPKDAVFYPREDGTHTGEGVPIMLLGDCFSVFHSDRFWLSPTPDEPSIGWKARCHRLAGVLGLHPNQDPETRVWLINLHLDHKSRESRARSLELLEQRLETYDRNPDDHILLCGDFNMRPRNPLFQELLSGPPGFKDASRKEGKPDRSQTFHGWSPLRLGRGRLDYCFHTPELHCQEYHVIPAAIDGRRLSDHNLILTEFESTRSAG</sequence>
<evidence type="ECO:0000313" key="11">
    <source>
        <dbReference type="EMBL" id="MBC2600455.1"/>
    </source>
</evidence>
<dbReference type="InterPro" id="IPR036691">
    <property type="entry name" value="Endo/exonu/phosph_ase_sf"/>
</dbReference>
<feature type="domain" description="Endonuclease/exonuclease/phosphatase" evidence="10">
    <location>
        <begin position="6"/>
        <end position="250"/>
    </location>
</feature>
<dbReference type="SUPFAM" id="SSF56219">
    <property type="entry name" value="DNase I-like"/>
    <property type="match status" value="1"/>
</dbReference>
<evidence type="ECO:0000256" key="5">
    <source>
        <dbReference type="ARBA" id="ARBA00022763"/>
    </source>
</evidence>
<proteinExistence type="predicted"/>
<comment type="cofactor">
    <cofactor evidence="2">
        <name>Mg(2+)</name>
        <dbReference type="ChEBI" id="CHEBI:18420"/>
    </cofactor>
</comment>
<dbReference type="InterPro" id="IPR051547">
    <property type="entry name" value="TDP2-like"/>
</dbReference>
<keyword evidence="12" id="KW-1185">Reference proteome</keyword>
<dbReference type="GO" id="GO:0006281">
    <property type="term" value="P:DNA repair"/>
    <property type="evidence" value="ECO:0007669"/>
    <property type="project" value="UniProtKB-KW"/>
</dbReference>
<dbReference type="EMBL" id="JACHVA010000019">
    <property type="protein sequence ID" value="MBC2600455.1"/>
    <property type="molecule type" value="Genomic_DNA"/>
</dbReference>
<evidence type="ECO:0000256" key="9">
    <source>
        <dbReference type="SAM" id="MobiDB-lite"/>
    </source>
</evidence>
<gene>
    <name evidence="11" type="ORF">H5P30_01535</name>
</gene>
<dbReference type="Proteomes" id="UP000525652">
    <property type="component" value="Unassembled WGS sequence"/>
</dbReference>
<feature type="compositionally biased region" description="Basic and acidic residues" evidence="9">
    <location>
        <begin position="194"/>
        <end position="206"/>
    </location>
</feature>
<keyword evidence="6" id="KW-0378">Hydrolase</keyword>
<evidence type="ECO:0000313" key="12">
    <source>
        <dbReference type="Proteomes" id="UP000525652"/>
    </source>
</evidence>
<evidence type="ECO:0000256" key="2">
    <source>
        <dbReference type="ARBA" id="ARBA00001946"/>
    </source>
</evidence>
<evidence type="ECO:0000256" key="3">
    <source>
        <dbReference type="ARBA" id="ARBA00022722"/>
    </source>
</evidence>
<keyword evidence="5" id="KW-0227">DNA damage</keyword>
<evidence type="ECO:0000256" key="8">
    <source>
        <dbReference type="ARBA" id="ARBA00023204"/>
    </source>
</evidence>
<evidence type="ECO:0000256" key="1">
    <source>
        <dbReference type="ARBA" id="ARBA00001936"/>
    </source>
</evidence>
<keyword evidence="11" id="KW-0269">Exonuclease</keyword>
<protein>
    <submittedName>
        <fullName evidence="11">Endonuclease/exonuclease/phosphatase family protein</fullName>
    </submittedName>
</protein>
<evidence type="ECO:0000259" key="10">
    <source>
        <dbReference type="Pfam" id="PF03372"/>
    </source>
</evidence>